<evidence type="ECO:0008006" key="3">
    <source>
        <dbReference type="Google" id="ProtNLM"/>
    </source>
</evidence>
<name>A0A0H2SCP0_9AGAM</name>
<dbReference type="STRING" id="27342.A0A0H2SCP0"/>
<organism evidence="1 2">
    <name type="scientific">Schizopora paradoxa</name>
    <dbReference type="NCBI Taxonomy" id="27342"/>
    <lineage>
        <taxon>Eukaryota</taxon>
        <taxon>Fungi</taxon>
        <taxon>Dikarya</taxon>
        <taxon>Basidiomycota</taxon>
        <taxon>Agaricomycotina</taxon>
        <taxon>Agaricomycetes</taxon>
        <taxon>Hymenochaetales</taxon>
        <taxon>Schizoporaceae</taxon>
        <taxon>Schizopora</taxon>
    </lineage>
</organism>
<dbReference type="AlphaFoldDB" id="A0A0H2SCP0"/>
<sequence length="314" mass="35112">MTNTSTNGEDAPVWFSDGSVIVRKGGTSFKVHRSLIESLSHNFFDSDGIVKMSAEDSKDISVYAVTSNNIDVKHLKSIFTHLYHRIHLSADAPFDHVLRLYISTAPDYANMPSVHELAAKYLNEILNINPLNVDFTDIKEIQAALNCSRAFEHPELQTSLEKALYYAYMISDNVIYPGQDLPPPTPVDGPLLYRLSLTDAHITTHLMTSITDFFSPTIFQPACGSHMACTDIFAKHWVALAADPVLEDGGLCDTFRTLNRLSTIAWVDEKVLSVCDECLKNVREEWEEEAIVIWGKIGEWIEEAKSSSKELPSS</sequence>
<dbReference type="Proteomes" id="UP000053477">
    <property type="component" value="Unassembled WGS sequence"/>
</dbReference>
<dbReference type="InParanoid" id="A0A0H2SCP0"/>
<accession>A0A0H2SCP0</accession>
<evidence type="ECO:0000313" key="1">
    <source>
        <dbReference type="EMBL" id="KLO14731.1"/>
    </source>
</evidence>
<keyword evidence="2" id="KW-1185">Reference proteome</keyword>
<dbReference type="OrthoDB" id="3249359at2759"/>
<proteinExistence type="predicted"/>
<evidence type="ECO:0000313" key="2">
    <source>
        <dbReference type="Proteomes" id="UP000053477"/>
    </source>
</evidence>
<gene>
    <name evidence="1" type="ORF">SCHPADRAFT_965101</name>
</gene>
<reference evidence="1 2" key="1">
    <citation type="submission" date="2015-04" db="EMBL/GenBank/DDBJ databases">
        <title>Complete genome sequence of Schizopora paradoxa KUC8140, a cosmopolitan wood degrader in East Asia.</title>
        <authorList>
            <consortium name="DOE Joint Genome Institute"/>
            <person name="Min B."/>
            <person name="Park H."/>
            <person name="Jang Y."/>
            <person name="Kim J.-J."/>
            <person name="Kim K.H."/>
            <person name="Pangilinan J."/>
            <person name="Lipzen A."/>
            <person name="Riley R."/>
            <person name="Grigoriev I.V."/>
            <person name="Spatafora J.W."/>
            <person name="Choi I.-G."/>
        </authorList>
    </citation>
    <scope>NUCLEOTIDE SEQUENCE [LARGE SCALE GENOMIC DNA]</scope>
    <source>
        <strain evidence="1 2">KUC8140</strain>
    </source>
</reference>
<dbReference type="EMBL" id="KQ085939">
    <property type="protein sequence ID" value="KLO14731.1"/>
    <property type="molecule type" value="Genomic_DNA"/>
</dbReference>
<protein>
    <recommendedName>
        <fullName evidence="3">BTB domain-containing protein</fullName>
    </recommendedName>
</protein>